<gene>
    <name evidence="2" type="ORF">GCM10010307_39550</name>
</gene>
<reference evidence="2 3" key="1">
    <citation type="journal article" date="2019" name="Int. J. Syst. Evol. Microbiol.">
        <title>The Global Catalogue of Microorganisms (GCM) 10K type strain sequencing project: providing services to taxonomists for standard genome sequencing and annotation.</title>
        <authorList>
            <consortium name="The Broad Institute Genomics Platform"/>
            <consortium name="The Broad Institute Genome Sequencing Center for Infectious Disease"/>
            <person name="Wu L."/>
            <person name="Ma J."/>
        </authorList>
    </citation>
    <scope>NUCLEOTIDE SEQUENCE [LARGE SCALE GENOMIC DNA]</scope>
    <source>
        <strain evidence="2 3">JCM 4524</strain>
    </source>
</reference>
<dbReference type="Proteomes" id="UP001500151">
    <property type="component" value="Unassembled WGS sequence"/>
</dbReference>
<proteinExistence type="predicted"/>
<comment type="caution">
    <text evidence="2">The sequence shown here is derived from an EMBL/GenBank/DDBJ whole genome shotgun (WGS) entry which is preliminary data.</text>
</comment>
<name>A0ABN3R076_9ACTN</name>
<keyword evidence="1" id="KW-1133">Transmembrane helix</keyword>
<evidence type="ECO:0000256" key="1">
    <source>
        <dbReference type="SAM" id="Phobius"/>
    </source>
</evidence>
<feature type="transmembrane region" description="Helical" evidence="1">
    <location>
        <begin position="48"/>
        <end position="67"/>
    </location>
</feature>
<evidence type="ECO:0000313" key="3">
    <source>
        <dbReference type="Proteomes" id="UP001500151"/>
    </source>
</evidence>
<dbReference type="EMBL" id="BAAASJ010000039">
    <property type="protein sequence ID" value="GAA2639878.1"/>
    <property type="molecule type" value="Genomic_DNA"/>
</dbReference>
<keyword evidence="3" id="KW-1185">Reference proteome</keyword>
<keyword evidence="1" id="KW-0472">Membrane</keyword>
<protein>
    <submittedName>
        <fullName evidence="2">Uncharacterized protein</fullName>
    </submittedName>
</protein>
<organism evidence="2 3">
    <name type="scientific">Streptomyces vastus</name>
    <dbReference type="NCBI Taxonomy" id="285451"/>
    <lineage>
        <taxon>Bacteria</taxon>
        <taxon>Bacillati</taxon>
        <taxon>Actinomycetota</taxon>
        <taxon>Actinomycetes</taxon>
        <taxon>Kitasatosporales</taxon>
        <taxon>Streptomycetaceae</taxon>
        <taxon>Streptomyces</taxon>
    </lineage>
</organism>
<evidence type="ECO:0000313" key="2">
    <source>
        <dbReference type="EMBL" id="GAA2639878.1"/>
    </source>
</evidence>
<accession>A0ABN3R076</accession>
<sequence length="68" mass="7310">MSFGAVGIIFFTLGILLAFNIGNAAEHAFRVFARTNPTTGTATPKTLRIVGAFWIPLGAFFIGVGFFR</sequence>
<keyword evidence="1" id="KW-0812">Transmembrane</keyword>